<gene>
    <name evidence="2" type="ORF">EII34_00060</name>
</gene>
<keyword evidence="1" id="KW-0472">Membrane</keyword>
<dbReference type="RefSeq" id="WP_124841552.1">
    <property type="nucleotide sequence ID" value="NZ_JAUNKP010000031.1"/>
</dbReference>
<name>A0A3P1TCJ2_9ACTN</name>
<organism evidence="2 3">
    <name type="scientific">Arachnia propionica</name>
    <dbReference type="NCBI Taxonomy" id="1750"/>
    <lineage>
        <taxon>Bacteria</taxon>
        <taxon>Bacillati</taxon>
        <taxon>Actinomycetota</taxon>
        <taxon>Actinomycetes</taxon>
        <taxon>Propionibacteriales</taxon>
        <taxon>Propionibacteriaceae</taxon>
        <taxon>Arachnia</taxon>
    </lineage>
</organism>
<feature type="transmembrane region" description="Helical" evidence="1">
    <location>
        <begin position="30"/>
        <end position="47"/>
    </location>
</feature>
<dbReference type="OrthoDB" id="3827267at2"/>
<sequence>MEHLPHLANVIAISVLVFAVYLPRHHRRDLAVAYLGVNIGVMAVSIVLSGSEVAAGLGLGLFGVLSIIRLRSDELAQHEVAYYFSALALGLIGGLSNSVLSYILMGVIVAVLAVVDRPSFRTATRREIIHLDRAITDDQELRHELANRLGGRILGVNVQRVDFVNDSTLAEVRHRPGAHLTARPGVEVL</sequence>
<dbReference type="EMBL" id="RQZG01000001">
    <property type="protein sequence ID" value="RRD06940.1"/>
    <property type="molecule type" value="Genomic_DNA"/>
</dbReference>
<evidence type="ECO:0000313" key="2">
    <source>
        <dbReference type="EMBL" id="RRD06940.1"/>
    </source>
</evidence>
<comment type="caution">
    <text evidence="2">The sequence shown here is derived from an EMBL/GenBank/DDBJ whole genome shotgun (WGS) entry which is preliminary data.</text>
</comment>
<evidence type="ECO:0000256" key="1">
    <source>
        <dbReference type="SAM" id="Phobius"/>
    </source>
</evidence>
<dbReference type="InterPro" id="IPR032531">
    <property type="entry name" value="DUF4956"/>
</dbReference>
<keyword evidence="1" id="KW-0812">Transmembrane</keyword>
<dbReference type="Proteomes" id="UP000280819">
    <property type="component" value="Unassembled WGS sequence"/>
</dbReference>
<dbReference type="AlphaFoldDB" id="A0A3P1TCJ2"/>
<protein>
    <submittedName>
        <fullName evidence="2">DUF4956 domain-containing protein</fullName>
    </submittedName>
</protein>
<feature type="transmembrane region" description="Helical" evidence="1">
    <location>
        <begin position="82"/>
        <end position="115"/>
    </location>
</feature>
<reference evidence="2 3" key="1">
    <citation type="submission" date="2018-11" db="EMBL/GenBank/DDBJ databases">
        <title>Genomes From Bacteria Associated with the Canine Oral Cavity: a Test Case for Automated Genome-Based Taxonomic Assignment.</title>
        <authorList>
            <person name="Coil D.A."/>
            <person name="Jospin G."/>
            <person name="Darling A.E."/>
            <person name="Wallis C."/>
            <person name="Davis I.J."/>
            <person name="Harris S."/>
            <person name="Eisen J.A."/>
            <person name="Holcombe L.J."/>
            <person name="O'Flynn C."/>
        </authorList>
    </citation>
    <scope>NUCLEOTIDE SEQUENCE [LARGE SCALE GENOMIC DNA]</scope>
    <source>
        <strain evidence="2 3">OH887_COT-365</strain>
    </source>
</reference>
<keyword evidence="1" id="KW-1133">Transmembrane helix</keyword>
<evidence type="ECO:0000313" key="3">
    <source>
        <dbReference type="Proteomes" id="UP000280819"/>
    </source>
</evidence>
<accession>A0A3P1TCJ2</accession>
<proteinExistence type="predicted"/>
<dbReference type="Pfam" id="PF16316">
    <property type="entry name" value="DUF4956"/>
    <property type="match status" value="1"/>
</dbReference>
<feature type="transmembrane region" description="Helical" evidence="1">
    <location>
        <begin position="6"/>
        <end position="23"/>
    </location>
</feature>
<feature type="transmembrane region" description="Helical" evidence="1">
    <location>
        <begin position="53"/>
        <end position="70"/>
    </location>
</feature>